<dbReference type="KEGG" id="bsto:C0V70_00555"/>
<dbReference type="EMBL" id="CP025704">
    <property type="protein sequence ID" value="AUN96619.1"/>
    <property type="molecule type" value="Genomic_DNA"/>
</dbReference>
<keyword evidence="5" id="KW-1185">Reference proteome</keyword>
<feature type="domain" description="Barstar (barnase inhibitor)" evidence="3">
    <location>
        <begin position="23"/>
        <end position="100"/>
    </location>
</feature>
<feature type="chain" id="PRO_5014778673" description="Barstar (barnase inhibitor) domain-containing protein" evidence="2">
    <location>
        <begin position="20"/>
        <end position="110"/>
    </location>
</feature>
<evidence type="ECO:0000313" key="5">
    <source>
        <dbReference type="Proteomes" id="UP000235584"/>
    </source>
</evidence>
<organism evidence="4 5">
    <name type="scientific">Bacteriovorax stolpii</name>
    <name type="common">Bdellovibrio stolpii</name>
    <dbReference type="NCBI Taxonomy" id="960"/>
    <lineage>
        <taxon>Bacteria</taxon>
        <taxon>Pseudomonadati</taxon>
        <taxon>Bdellovibrionota</taxon>
        <taxon>Bacteriovoracia</taxon>
        <taxon>Bacteriovoracales</taxon>
        <taxon>Bacteriovoracaceae</taxon>
        <taxon>Bacteriovorax</taxon>
    </lineage>
</organism>
<evidence type="ECO:0000259" key="3">
    <source>
        <dbReference type="Pfam" id="PF01337"/>
    </source>
</evidence>
<dbReference type="Pfam" id="PF01337">
    <property type="entry name" value="Barstar"/>
    <property type="match status" value="1"/>
</dbReference>
<dbReference type="InterPro" id="IPR000468">
    <property type="entry name" value="Barstar"/>
</dbReference>
<sequence length="110" mass="12071">MRNAMIALSGLLLSFQVMASGSVLINGKEIKSQDHLHTTLAKELNFPRHYGKTLDALYDTLSSDYSGQTIIKIKFVSILKSKLGADYTDALIQAIMDASDDNPKVVLVLE</sequence>
<dbReference type="SUPFAM" id="SSF52038">
    <property type="entry name" value="Barstar-related"/>
    <property type="match status" value="1"/>
</dbReference>
<dbReference type="Proteomes" id="UP000235584">
    <property type="component" value="Chromosome"/>
</dbReference>
<keyword evidence="2" id="KW-0732">Signal</keyword>
<proteinExistence type="inferred from homology"/>
<accession>A0A2K9NM84</accession>
<evidence type="ECO:0000313" key="4">
    <source>
        <dbReference type="EMBL" id="AUN96619.1"/>
    </source>
</evidence>
<feature type="signal peptide" evidence="2">
    <location>
        <begin position="1"/>
        <end position="19"/>
    </location>
</feature>
<name>A0A2K9NM84_BACTC</name>
<protein>
    <recommendedName>
        <fullName evidence="3">Barstar (barnase inhibitor) domain-containing protein</fullName>
    </recommendedName>
</protein>
<evidence type="ECO:0000256" key="2">
    <source>
        <dbReference type="SAM" id="SignalP"/>
    </source>
</evidence>
<gene>
    <name evidence="4" type="ORF">C0V70_00555</name>
</gene>
<dbReference type="InterPro" id="IPR035905">
    <property type="entry name" value="Barstar-like_sf"/>
</dbReference>
<reference evidence="4 5" key="1">
    <citation type="submission" date="2018-01" db="EMBL/GenBank/DDBJ databases">
        <title>Complete genome sequence of Bacteriovorax stolpii DSM12778.</title>
        <authorList>
            <person name="Tang B."/>
            <person name="Chang J."/>
        </authorList>
    </citation>
    <scope>NUCLEOTIDE SEQUENCE [LARGE SCALE GENOMIC DNA]</scope>
    <source>
        <strain evidence="4 5">DSM 12778</strain>
    </source>
</reference>
<comment type="similarity">
    <text evidence="1">Belongs to the barstar family.</text>
</comment>
<evidence type="ECO:0000256" key="1">
    <source>
        <dbReference type="ARBA" id="ARBA00006845"/>
    </source>
</evidence>
<dbReference type="Gene3D" id="3.30.370.10">
    <property type="entry name" value="Barstar-like"/>
    <property type="match status" value="1"/>
</dbReference>
<dbReference type="RefSeq" id="WP_102241914.1">
    <property type="nucleotide sequence ID" value="NZ_CP025704.1"/>
</dbReference>
<dbReference type="OrthoDB" id="5295683at2"/>
<dbReference type="AlphaFoldDB" id="A0A2K9NM84"/>